<organism evidence="1">
    <name type="scientific">Arundo donax</name>
    <name type="common">Giant reed</name>
    <name type="synonym">Donax arundinaceus</name>
    <dbReference type="NCBI Taxonomy" id="35708"/>
    <lineage>
        <taxon>Eukaryota</taxon>
        <taxon>Viridiplantae</taxon>
        <taxon>Streptophyta</taxon>
        <taxon>Embryophyta</taxon>
        <taxon>Tracheophyta</taxon>
        <taxon>Spermatophyta</taxon>
        <taxon>Magnoliopsida</taxon>
        <taxon>Liliopsida</taxon>
        <taxon>Poales</taxon>
        <taxon>Poaceae</taxon>
        <taxon>PACMAD clade</taxon>
        <taxon>Arundinoideae</taxon>
        <taxon>Arundineae</taxon>
        <taxon>Arundo</taxon>
    </lineage>
</organism>
<evidence type="ECO:0000313" key="1">
    <source>
        <dbReference type="EMBL" id="JAD40204.1"/>
    </source>
</evidence>
<accession>A0A0A8ZLC2</accession>
<dbReference type="EMBL" id="GBRH01257691">
    <property type="protein sequence ID" value="JAD40204.1"/>
    <property type="molecule type" value="Transcribed_RNA"/>
</dbReference>
<dbReference type="AlphaFoldDB" id="A0A0A8ZLC2"/>
<protein>
    <submittedName>
        <fullName evidence="1">Uncharacterized protein</fullName>
    </submittedName>
</protein>
<reference evidence="1" key="1">
    <citation type="submission" date="2014-09" db="EMBL/GenBank/DDBJ databases">
        <authorList>
            <person name="Magalhaes I.L.F."/>
            <person name="Oliveira U."/>
            <person name="Santos F.R."/>
            <person name="Vidigal T.H.D.A."/>
            <person name="Brescovit A.D."/>
            <person name="Santos A.J."/>
        </authorList>
    </citation>
    <scope>NUCLEOTIDE SEQUENCE</scope>
    <source>
        <tissue evidence="1">Shoot tissue taken approximately 20 cm above the soil surface</tissue>
    </source>
</reference>
<proteinExistence type="predicted"/>
<name>A0A0A8ZLC2_ARUDO</name>
<reference evidence="1" key="2">
    <citation type="journal article" date="2015" name="Data Brief">
        <title>Shoot transcriptome of the giant reed, Arundo donax.</title>
        <authorList>
            <person name="Barrero R.A."/>
            <person name="Guerrero F.D."/>
            <person name="Moolhuijzen P."/>
            <person name="Goolsby J.A."/>
            <person name="Tidwell J."/>
            <person name="Bellgard S.E."/>
            <person name="Bellgard M.I."/>
        </authorList>
    </citation>
    <scope>NUCLEOTIDE SEQUENCE</scope>
    <source>
        <tissue evidence="1">Shoot tissue taken approximately 20 cm above the soil surface</tissue>
    </source>
</reference>
<sequence length="38" mass="4422">MHGCSLYGCNKRPSCGVLYLCGYFGHDMWQKMHCMIHN</sequence>